<organism evidence="1 2">
    <name type="scientific">Acaulospora colombiana</name>
    <dbReference type="NCBI Taxonomy" id="27376"/>
    <lineage>
        <taxon>Eukaryota</taxon>
        <taxon>Fungi</taxon>
        <taxon>Fungi incertae sedis</taxon>
        <taxon>Mucoromycota</taxon>
        <taxon>Glomeromycotina</taxon>
        <taxon>Glomeromycetes</taxon>
        <taxon>Diversisporales</taxon>
        <taxon>Acaulosporaceae</taxon>
        <taxon>Acaulospora</taxon>
    </lineage>
</organism>
<evidence type="ECO:0000313" key="1">
    <source>
        <dbReference type="EMBL" id="CAG8538000.1"/>
    </source>
</evidence>
<gene>
    <name evidence="1" type="ORF">ACOLOM_LOCUS4353</name>
</gene>
<protein>
    <submittedName>
        <fullName evidence="1">13494_t:CDS:1</fullName>
    </submittedName>
</protein>
<keyword evidence="2" id="KW-1185">Reference proteome</keyword>
<proteinExistence type="predicted"/>
<sequence length="126" mass="13978">MLKPKAITRVLEQATTGGVKATLLLNSEGSPLAFKSDLDSEARVYAAISSNIWNTFEKNGKNLLRDDGLKFLLLECEEGNVAMTTVKNMLLCLVAKPEVELGILKLKIDALKRHLDEQFQKVAEYV</sequence>
<accession>A0ACA9LQ37</accession>
<dbReference type="Proteomes" id="UP000789525">
    <property type="component" value="Unassembled WGS sequence"/>
</dbReference>
<name>A0ACA9LQ37_9GLOM</name>
<evidence type="ECO:0000313" key="2">
    <source>
        <dbReference type="Proteomes" id="UP000789525"/>
    </source>
</evidence>
<reference evidence="1" key="1">
    <citation type="submission" date="2021-06" db="EMBL/GenBank/DDBJ databases">
        <authorList>
            <person name="Kallberg Y."/>
            <person name="Tangrot J."/>
            <person name="Rosling A."/>
        </authorList>
    </citation>
    <scope>NUCLEOTIDE SEQUENCE</scope>
    <source>
        <strain evidence="1">CL356</strain>
    </source>
</reference>
<dbReference type="EMBL" id="CAJVPT010007146">
    <property type="protein sequence ID" value="CAG8538000.1"/>
    <property type="molecule type" value="Genomic_DNA"/>
</dbReference>
<comment type="caution">
    <text evidence="1">The sequence shown here is derived from an EMBL/GenBank/DDBJ whole genome shotgun (WGS) entry which is preliminary data.</text>
</comment>